<name>A0A7W7AMQ7_9SPHN</name>
<evidence type="ECO:0000313" key="1">
    <source>
        <dbReference type="EMBL" id="MBB4619912.1"/>
    </source>
</evidence>
<comment type="caution">
    <text evidence="1">The sequence shown here is derived from an EMBL/GenBank/DDBJ whole genome shotgun (WGS) entry which is preliminary data.</text>
</comment>
<dbReference type="AlphaFoldDB" id="A0A7W7AMQ7"/>
<protein>
    <submittedName>
        <fullName evidence="1">Uncharacterized protein</fullName>
    </submittedName>
</protein>
<evidence type="ECO:0000313" key="2">
    <source>
        <dbReference type="Proteomes" id="UP000574769"/>
    </source>
</evidence>
<sequence length="872" mass="93819">MTINLSETIAFNEGLWKDQVSASEALAASLAAAVADAEARVAALEGAGPPVGAYLLDAPAPTAPPSASGVNYRYIDSTGADHYAEASFAAADIAARLYVGGDANGNRYRLRTNDTKHFYLSVQTAAQAATDGDDDATDLNGFSYNNLPTGANLSTDDPISIRFSFIKRVLRATYNEQQLFSVEVDKLNLATAASGNKPLTLPPSGAQYAGAAQRNAISNAALRIKQVDVVGGNPPLTINSARLVTGFKPQTTITYTGTGVSYLGQLESGSGGIISAAQPVDVIENSVAGTATVQSKAGIPLQFAGQVVTFRLIEQRNGAASGVTATNAQTRGAGMSFTTNLLQDSDGYQHSGLSNRLGHGWRNNIGSTNRSLRDWGEDSPELNRKGEPTAAAIQAVMAENTSGGDGTGKGPITMIRAPYVPGERTRVWWTGKQTDAEILYMNNNIGNPVAGTDGTRSWIDFAHNFDPLELIKPGTHDNLGVWFRITKPSGTYPSGFEAFPIDSQGNRLQKRTWDERYVAHLKRLFGVQPGMTVPLLPVALRPMDLLSQIGYNNIPLSADKVPYRGERGSRGGYSFETILDLYEDVGVGGWMLLPLQADESYVRAVAARCAAWCVQKMLFLLFEGAGNEGWNSFQSAYHALQAMYESQYPGKETNENARALKMQGIISTQQMIWVKSEFDKVPGATKYLLRGCNFQNANIANARNLVATAHPDFKANHDVYMTAPYIAGGMAKDLPQTYPASDATMRTFVDRAKAHVPLVYADAKKFQTWAKEDEKLYIPYEGFIEDTGSGGVITTLKQSAYGTELTEYMASFWRDNNGGPFGLYYDLSNGWGVAANMCQIPELASSTVPPASMLIEMRRQVDAAVAAAISAG</sequence>
<dbReference type="RefSeq" id="WP_184117033.1">
    <property type="nucleotide sequence ID" value="NZ_JACHNY010000019.1"/>
</dbReference>
<keyword evidence="2" id="KW-1185">Reference proteome</keyword>
<organism evidence="1 2">
    <name type="scientific">Sphingomonas abaci</name>
    <dbReference type="NCBI Taxonomy" id="237611"/>
    <lineage>
        <taxon>Bacteria</taxon>
        <taxon>Pseudomonadati</taxon>
        <taxon>Pseudomonadota</taxon>
        <taxon>Alphaproteobacteria</taxon>
        <taxon>Sphingomonadales</taxon>
        <taxon>Sphingomonadaceae</taxon>
        <taxon>Sphingomonas</taxon>
    </lineage>
</organism>
<proteinExistence type="predicted"/>
<dbReference type="EMBL" id="JACHNY010000019">
    <property type="protein sequence ID" value="MBB4619912.1"/>
    <property type="molecule type" value="Genomic_DNA"/>
</dbReference>
<gene>
    <name evidence="1" type="ORF">GGQ96_004072</name>
</gene>
<dbReference type="Proteomes" id="UP000574769">
    <property type="component" value="Unassembled WGS sequence"/>
</dbReference>
<reference evidence="1 2" key="1">
    <citation type="submission" date="2020-08" db="EMBL/GenBank/DDBJ databases">
        <title>Genomic Encyclopedia of Type Strains, Phase IV (KMG-IV): sequencing the most valuable type-strain genomes for metagenomic binning, comparative biology and taxonomic classification.</title>
        <authorList>
            <person name="Goeker M."/>
        </authorList>
    </citation>
    <scope>NUCLEOTIDE SEQUENCE [LARGE SCALE GENOMIC DNA]</scope>
    <source>
        <strain evidence="1 2">DSM 15867</strain>
    </source>
</reference>
<accession>A0A7W7AMQ7</accession>